<gene>
    <name evidence="2" type="ORF">CK203_100772</name>
</gene>
<comment type="caution">
    <text evidence="2">The sequence shown here is derived from an EMBL/GenBank/DDBJ whole genome shotgun (WGS) entry which is preliminary data.</text>
</comment>
<protein>
    <submittedName>
        <fullName evidence="2">Uncharacterized protein</fullName>
    </submittedName>
</protein>
<dbReference type="AlphaFoldDB" id="A0A438CJI4"/>
<evidence type="ECO:0000313" key="3">
    <source>
        <dbReference type="Proteomes" id="UP000288805"/>
    </source>
</evidence>
<organism evidence="2 3">
    <name type="scientific">Vitis vinifera</name>
    <name type="common">Grape</name>
    <dbReference type="NCBI Taxonomy" id="29760"/>
    <lineage>
        <taxon>Eukaryota</taxon>
        <taxon>Viridiplantae</taxon>
        <taxon>Streptophyta</taxon>
        <taxon>Embryophyta</taxon>
        <taxon>Tracheophyta</taxon>
        <taxon>Spermatophyta</taxon>
        <taxon>Magnoliopsida</taxon>
        <taxon>eudicotyledons</taxon>
        <taxon>Gunneridae</taxon>
        <taxon>Pentapetalae</taxon>
        <taxon>rosids</taxon>
        <taxon>Vitales</taxon>
        <taxon>Vitaceae</taxon>
        <taxon>Viteae</taxon>
        <taxon>Vitis</taxon>
    </lineage>
</organism>
<proteinExistence type="predicted"/>
<dbReference type="Proteomes" id="UP000288805">
    <property type="component" value="Unassembled WGS sequence"/>
</dbReference>
<accession>A0A438CJI4</accession>
<name>A0A438CJI4_VITVI</name>
<feature type="region of interest" description="Disordered" evidence="1">
    <location>
        <begin position="259"/>
        <end position="289"/>
    </location>
</feature>
<evidence type="ECO:0000256" key="1">
    <source>
        <dbReference type="SAM" id="MobiDB-lite"/>
    </source>
</evidence>
<dbReference type="EMBL" id="QGNW01002198">
    <property type="protein sequence ID" value="RVW23361.1"/>
    <property type="molecule type" value="Genomic_DNA"/>
</dbReference>
<reference evidence="2 3" key="1">
    <citation type="journal article" date="2018" name="PLoS Genet.">
        <title>Population sequencing reveals clonal diversity and ancestral inbreeding in the grapevine cultivar Chardonnay.</title>
        <authorList>
            <person name="Roach M.J."/>
            <person name="Johnson D.L."/>
            <person name="Bohlmann J."/>
            <person name="van Vuuren H.J."/>
            <person name="Jones S.J."/>
            <person name="Pretorius I.S."/>
            <person name="Schmidt S.A."/>
            <person name="Borneman A.R."/>
        </authorList>
    </citation>
    <scope>NUCLEOTIDE SEQUENCE [LARGE SCALE GENOMIC DNA]</scope>
    <source>
        <strain evidence="3">cv. Chardonnay</strain>
        <tissue evidence="2">Leaf</tissue>
    </source>
</reference>
<feature type="compositionally biased region" description="Polar residues" evidence="1">
    <location>
        <begin position="259"/>
        <end position="268"/>
    </location>
</feature>
<sequence length="289" mass="32937">MEEAKTMKTPMSSSIKLYKDEKGEVDIVLFSSMEDYQWYKQHFAQRKDGLATLGDYFGVDFPNFGASIYSRMTYGLGSPIISTIRGVEIRLGSVSIYRIFDIALVGLRVYKSKIWPTVPGFEPREVIQRICGFADAQEMSKPSAHNLTIISRVPHHMICSIFLPQGGHRDEHDTAYSLYGHFFTRVFKDVGIDLSREIEFEAPSAYHTYDDLSMRRMKFEKAPDGSWREPKLDILPLQPEGVQFEATFSESMMFEQTYTVGPSSQPSFTEPPHTEIPPHQAPHLPDHAP</sequence>
<evidence type="ECO:0000313" key="2">
    <source>
        <dbReference type="EMBL" id="RVW23361.1"/>
    </source>
</evidence>